<feature type="region of interest" description="Disordered" evidence="1">
    <location>
        <begin position="1"/>
        <end position="82"/>
    </location>
</feature>
<organism evidence="2 3">
    <name type="scientific">Plantactinospora mayteni</name>
    <dbReference type="NCBI Taxonomy" id="566021"/>
    <lineage>
        <taxon>Bacteria</taxon>
        <taxon>Bacillati</taxon>
        <taxon>Actinomycetota</taxon>
        <taxon>Actinomycetes</taxon>
        <taxon>Micromonosporales</taxon>
        <taxon>Micromonosporaceae</taxon>
        <taxon>Plantactinospora</taxon>
    </lineage>
</organism>
<proteinExistence type="predicted"/>
<evidence type="ECO:0000313" key="3">
    <source>
        <dbReference type="Proteomes" id="UP000621500"/>
    </source>
</evidence>
<dbReference type="Proteomes" id="UP000621500">
    <property type="component" value="Unassembled WGS sequence"/>
</dbReference>
<reference evidence="2 3" key="1">
    <citation type="submission" date="2021-01" db="EMBL/GenBank/DDBJ databases">
        <title>Whole genome shotgun sequence of Plantactinospora mayteni NBRC 109088.</title>
        <authorList>
            <person name="Komaki H."/>
            <person name="Tamura T."/>
        </authorList>
    </citation>
    <scope>NUCLEOTIDE SEQUENCE [LARGE SCALE GENOMIC DNA]</scope>
    <source>
        <strain evidence="2 3">NBRC 109088</strain>
    </source>
</reference>
<keyword evidence="3" id="KW-1185">Reference proteome</keyword>
<dbReference type="EMBL" id="BONX01000023">
    <property type="protein sequence ID" value="GIG96989.1"/>
    <property type="molecule type" value="Genomic_DNA"/>
</dbReference>
<name>A0ABQ4EQR1_9ACTN</name>
<dbReference type="RefSeq" id="WP_203858492.1">
    <property type="nucleotide sequence ID" value="NZ_BONX01000023.1"/>
</dbReference>
<evidence type="ECO:0000313" key="2">
    <source>
        <dbReference type="EMBL" id="GIG96989.1"/>
    </source>
</evidence>
<comment type="caution">
    <text evidence="2">The sequence shown here is derived from an EMBL/GenBank/DDBJ whole genome shotgun (WGS) entry which is preliminary data.</text>
</comment>
<evidence type="ECO:0000256" key="1">
    <source>
        <dbReference type="SAM" id="MobiDB-lite"/>
    </source>
</evidence>
<accession>A0ABQ4EQR1</accession>
<sequence length="82" mass="8071">MISGTTACYARHRPARPVASGASRDEPPVDLDAGQPSGRPAARRGRLSAGPAGGAPGSRQVGIGTSESGLANALDSGSIMDA</sequence>
<protein>
    <submittedName>
        <fullName evidence="2">Uncharacterized protein</fullName>
    </submittedName>
</protein>
<gene>
    <name evidence="2" type="ORF">Pma05_35620</name>
</gene>